<keyword evidence="4" id="KW-1185">Reference proteome</keyword>
<name>A0A5C3MXD9_9AGAM</name>
<dbReference type="Pfam" id="PF14587">
    <property type="entry name" value="Glyco_hydr_30_2"/>
    <property type="match status" value="1"/>
</dbReference>
<dbReference type="InterPro" id="IPR039514">
    <property type="entry name" value="6GAL-like"/>
</dbReference>
<dbReference type="InterPro" id="IPR013780">
    <property type="entry name" value="Glyco_hydro_b"/>
</dbReference>
<keyword evidence="3" id="KW-0378">Hydrolase</keyword>
<proteinExistence type="predicted"/>
<feature type="domain" description="Endo-beta-1,6-galactanase-like" evidence="2">
    <location>
        <begin position="20"/>
        <end position="222"/>
    </location>
</feature>
<dbReference type="SUPFAM" id="SSF51445">
    <property type="entry name" value="(Trans)glycosidases"/>
    <property type="match status" value="1"/>
</dbReference>
<evidence type="ECO:0000256" key="1">
    <source>
        <dbReference type="SAM" id="SignalP"/>
    </source>
</evidence>
<dbReference type="PANTHER" id="PTHR42767:SF1">
    <property type="entry name" value="ENDO-BETA-1,6-GALACTANASE-LIKE DOMAIN-CONTAINING PROTEIN"/>
    <property type="match status" value="1"/>
</dbReference>
<dbReference type="OrthoDB" id="2012278at2759"/>
<reference evidence="3 4" key="1">
    <citation type="journal article" date="2019" name="Nat. Ecol. Evol.">
        <title>Megaphylogeny resolves global patterns of mushroom evolution.</title>
        <authorList>
            <person name="Varga T."/>
            <person name="Krizsan K."/>
            <person name="Foldi C."/>
            <person name="Dima B."/>
            <person name="Sanchez-Garcia M."/>
            <person name="Sanchez-Ramirez S."/>
            <person name="Szollosi G.J."/>
            <person name="Szarkandi J.G."/>
            <person name="Papp V."/>
            <person name="Albert L."/>
            <person name="Andreopoulos W."/>
            <person name="Angelini C."/>
            <person name="Antonin V."/>
            <person name="Barry K.W."/>
            <person name="Bougher N.L."/>
            <person name="Buchanan P."/>
            <person name="Buyck B."/>
            <person name="Bense V."/>
            <person name="Catcheside P."/>
            <person name="Chovatia M."/>
            <person name="Cooper J."/>
            <person name="Damon W."/>
            <person name="Desjardin D."/>
            <person name="Finy P."/>
            <person name="Geml J."/>
            <person name="Haridas S."/>
            <person name="Hughes K."/>
            <person name="Justo A."/>
            <person name="Karasinski D."/>
            <person name="Kautmanova I."/>
            <person name="Kiss B."/>
            <person name="Kocsube S."/>
            <person name="Kotiranta H."/>
            <person name="LaButti K.M."/>
            <person name="Lechner B.E."/>
            <person name="Liimatainen K."/>
            <person name="Lipzen A."/>
            <person name="Lukacs Z."/>
            <person name="Mihaltcheva S."/>
            <person name="Morgado L.N."/>
            <person name="Niskanen T."/>
            <person name="Noordeloos M.E."/>
            <person name="Ohm R.A."/>
            <person name="Ortiz-Santana B."/>
            <person name="Ovrebo C."/>
            <person name="Racz N."/>
            <person name="Riley R."/>
            <person name="Savchenko A."/>
            <person name="Shiryaev A."/>
            <person name="Soop K."/>
            <person name="Spirin V."/>
            <person name="Szebenyi C."/>
            <person name="Tomsovsky M."/>
            <person name="Tulloss R.E."/>
            <person name="Uehling J."/>
            <person name="Grigoriev I.V."/>
            <person name="Vagvolgyi C."/>
            <person name="Papp T."/>
            <person name="Martin F.M."/>
            <person name="Miettinen O."/>
            <person name="Hibbett D.S."/>
            <person name="Nagy L.G."/>
        </authorList>
    </citation>
    <scope>NUCLEOTIDE SEQUENCE [LARGE SCALE GENOMIC DNA]</scope>
    <source>
        <strain evidence="3 4">OMC1185</strain>
    </source>
</reference>
<feature type="chain" id="PRO_5022770026" evidence="1">
    <location>
        <begin position="17"/>
        <end position="488"/>
    </location>
</feature>
<dbReference type="InterPro" id="IPR039743">
    <property type="entry name" value="6GAL/EXGAL"/>
</dbReference>
<dbReference type="Proteomes" id="UP000305948">
    <property type="component" value="Unassembled WGS sequence"/>
</dbReference>
<feature type="signal peptide" evidence="1">
    <location>
        <begin position="1"/>
        <end position="16"/>
    </location>
</feature>
<dbReference type="PANTHER" id="PTHR42767">
    <property type="entry name" value="ENDO-BETA-1,6-GALACTANASE"/>
    <property type="match status" value="1"/>
</dbReference>
<evidence type="ECO:0000259" key="2">
    <source>
        <dbReference type="Pfam" id="PF14587"/>
    </source>
</evidence>
<organism evidence="3 4">
    <name type="scientific">Heliocybe sulcata</name>
    <dbReference type="NCBI Taxonomy" id="5364"/>
    <lineage>
        <taxon>Eukaryota</taxon>
        <taxon>Fungi</taxon>
        <taxon>Dikarya</taxon>
        <taxon>Basidiomycota</taxon>
        <taxon>Agaricomycotina</taxon>
        <taxon>Agaricomycetes</taxon>
        <taxon>Gloeophyllales</taxon>
        <taxon>Gloeophyllaceae</taxon>
        <taxon>Heliocybe</taxon>
    </lineage>
</organism>
<dbReference type="GO" id="GO:0004553">
    <property type="term" value="F:hydrolase activity, hydrolyzing O-glycosyl compounds"/>
    <property type="evidence" value="ECO:0007669"/>
    <property type="project" value="InterPro"/>
</dbReference>
<dbReference type="InterPro" id="IPR017853">
    <property type="entry name" value="GH"/>
</dbReference>
<keyword evidence="1" id="KW-0732">Signal</keyword>
<evidence type="ECO:0000313" key="4">
    <source>
        <dbReference type="Proteomes" id="UP000305948"/>
    </source>
</evidence>
<dbReference type="AlphaFoldDB" id="A0A5C3MXD9"/>
<gene>
    <name evidence="3" type="ORF">OE88DRAFT_1736547</name>
</gene>
<dbReference type="EMBL" id="ML213515">
    <property type="protein sequence ID" value="TFK49535.1"/>
    <property type="molecule type" value="Genomic_DNA"/>
</dbReference>
<protein>
    <submittedName>
        <fullName evidence="3">Glycoside hydrolase</fullName>
    </submittedName>
</protein>
<accession>A0A5C3MXD9</accession>
<sequence>MLLLGVILTSLGTALAAVITSTTSQAIHGIGASGAWWPIDLYLYPESSRAEIARLLFDPDPGVGLTDYRYNLGGGGVGVTTFARAPETPYISDGVYNFSADPQGTYFLRAAAQYKVPLLTLFVNSAPTTMTSNSQNCGGTLLTDRIPAYAQYLADVIGYWHSQGIIFNFVSVMNEPDDTFGSCGQEGMQVTPSQRAQVVNTVAAALANANLPTKVIADESASVSNFVPEAPVWLPNVTQGALAGIAHHDYGFDSDVSLATLGATARTLSGGIYSWFTEICCWVEANAASANDPLATLTYGASYDPTMVSALRMGNLIWQSLTQAQDAHWDFWTALSSQYGSCTPSTNASCVNERNYDGWDDGLIYYDPDYASTHYYNVSLSKRFSVLKHFTQAIPVGAVRVNVSSVETSWRVLAFNSPDTGRLCSVVAMNAQNSASTLVLSGNEGLGAPSGAYLTDPGADYAPVELSLAANGSIVIHAPALSIYTVFF</sequence>
<evidence type="ECO:0000313" key="3">
    <source>
        <dbReference type="EMBL" id="TFK49535.1"/>
    </source>
</evidence>
<dbReference type="Gene3D" id="2.60.40.1180">
    <property type="entry name" value="Golgi alpha-mannosidase II"/>
    <property type="match status" value="1"/>
</dbReference>
<dbReference type="Gene3D" id="3.20.20.80">
    <property type="entry name" value="Glycosidases"/>
    <property type="match status" value="1"/>
</dbReference>